<organism evidence="1 2">
    <name type="scientific">Ruegeria atlantica</name>
    <dbReference type="NCBI Taxonomy" id="81569"/>
    <lineage>
        <taxon>Bacteria</taxon>
        <taxon>Pseudomonadati</taxon>
        <taxon>Pseudomonadota</taxon>
        <taxon>Alphaproteobacteria</taxon>
        <taxon>Rhodobacterales</taxon>
        <taxon>Roseobacteraceae</taxon>
        <taxon>Ruegeria</taxon>
    </lineage>
</organism>
<evidence type="ECO:0008006" key="3">
    <source>
        <dbReference type="Google" id="ProtNLM"/>
    </source>
</evidence>
<dbReference type="Proteomes" id="UP000050786">
    <property type="component" value="Unassembled WGS sequence"/>
</dbReference>
<protein>
    <recommendedName>
        <fullName evidence="3">Lipoprotein</fullName>
    </recommendedName>
</protein>
<proteinExistence type="predicted"/>
<name>A0A0P1E559_9RHOB</name>
<gene>
    <name evidence="1" type="ORF">RUM4293_01279</name>
</gene>
<dbReference type="AlphaFoldDB" id="A0A0P1E559"/>
<dbReference type="EMBL" id="CYPS01000021">
    <property type="protein sequence ID" value="CUH42391.1"/>
    <property type="molecule type" value="Genomic_DNA"/>
</dbReference>
<sequence>MNKFTTALLAPVATLLAGCADPVWQGYAGQDVQSVVLDQGPPANVEQLSDGRRAYQWNVEYTGTRPVVSNTTTNVENAVAGSTTANATTTTNVPYTQRCLYTLIAAPQGNRWIVEGIRNGGPICR</sequence>
<evidence type="ECO:0000313" key="2">
    <source>
        <dbReference type="Proteomes" id="UP000050786"/>
    </source>
</evidence>
<dbReference type="RefSeq" id="WP_058272474.1">
    <property type="nucleotide sequence ID" value="NZ_CYPS01000021.1"/>
</dbReference>
<dbReference type="PROSITE" id="PS51257">
    <property type="entry name" value="PROKAR_LIPOPROTEIN"/>
    <property type="match status" value="1"/>
</dbReference>
<evidence type="ECO:0000313" key="1">
    <source>
        <dbReference type="EMBL" id="CUH42391.1"/>
    </source>
</evidence>
<reference evidence="2" key="1">
    <citation type="submission" date="2015-09" db="EMBL/GenBank/DDBJ databases">
        <authorList>
            <person name="Rodrigo-Torres L."/>
            <person name="Arahal D.R."/>
        </authorList>
    </citation>
    <scope>NUCLEOTIDE SEQUENCE [LARGE SCALE GENOMIC DNA]</scope>
    <source>
        <strain evidence="2">CECT 4293</strain>
    </source>
</reference>
<keyword evidence="2" id="KW-1185">Reference proteome</keyword>
<accession>A0A0P1E559</accession>